<dbReference type="GO" id="GO:0019843">
    <property type="term" value="F:rRNA binding"/>
    <property type="evidence" value="ECO:0007669"/>
    <property type="project" value="UniProtKB-UniRule"/>
</dbReference>
<dbReference type="Gene3D" id="3.90.930.12">
    <property type="entry name" value="Ribosomal protein L6, alpha-beta domain"/>
    <property type="match status" value="2"/>
</dbReference>
<dbReference type="InterPro" id="IPR019906">
    <property type="entry name" value="Ribosomal_uL6_bac-type"/>
</dbReference>
<evidence type="ECO:0000313" key="9">
    <source>
        <dbReference type="Proteomes" id="UP000230906"/>
    </source>
</evidence>
<dbReference type="Proteomes" id="UP000230906">
    <property type="component" value="Unassembled WGS sequence"/>
</dbReference>
<evidence type="ECO:0000256" key="6">
    <source>
        <dbReference type="RuleBase" id="RU003870"/>
    </source>
</evidence>
<gene>
    <name evidence="8" type="primary">rplF</name>
    <name evidence="8" type="ORF">COV09_00875</name>
</gene>
<dbReference type="GO" id="GO:0002181">
    <property type="term" value="P:cytoplasmic translation"/>
    <property type="evidence" value="ECO:0007669"/>
    <property type="project" value="TreeGrafter"/>
</dbReference>
<comment type="function">
    <text evidence="6">This protein binds to the 23S rRNA, and is important in its secondary structure. It is located near the subunit interface in the base of the L7/L12 stalk, and near the tRNA binding site of the peptidyltransferase center.</text>
</comment>
<dbReference type="NCBIfam" id="TIGR03654">
    <property type="entry name" value="L6_bact"/>
    <property type="match status" value="1"/>
</dbReference>
<feature type="domain" description="Large ribosomal subunit protein uL6 alpha-beta" evidence="7">
    <location>
        <begin position="11"/>
        <end position="86"/>
    </location>
</feature>
<feature type="domain" description="Large ribosomal subunit protein uL6 alpha-beta" evidence="7">
    <location>
        <begin position="95"/>
        <end position="167"/>
    </location>
</feature>
<dbReference type="PANTHER" id="PTHR11655:SF14">
    <property type="entry name" value="LARGE RIBOSOMAL SUBUNIT PROTEIN UL6M"/>
    <property type="match status" value="1"/>
</dbReference>
<dbReference type="EMBL" id="PCYJ01000015">
    <property type="protein sequence ID" value="PIR45533.1"/>
    <property type="molecule type" value="Genomic_DNA"/>
</dbReference>
<evidence type="ECO:0000256" key="3">
    <source>
        <dbReference type="ARBA" id="ARBA00035454"/>
    </source>
</evidence>
<evidence type="ECO:0000256" key="5">
    <source>
        <dbReference type="RuleBase" id="RU003869"/>
    </source>
</evidence>
<protein>
    <recommendedName>
        <fullName evidence="3 4">50S ribosomal protein L6</fullName>
    </recommendedName>
</protein>
<dbReference type="PANTHER" id="PTHR11655">
    <property type="entry name" value="60S/50S RIBOSOMAL PROTEIN L6/L9"/>
    <property type="match status" value="1"/>
</dbReference>
<proteinExistence type="inferred from homology"/>
<keyword evidence="6" id="KW-0699">rRNA-binding</keyword>
<reference evidence="8 9" key="1">
    <citation type="submission" date="2017-09" db="EMBL/GenBank/DDBJ databases">
        <title>Depth-based differentiation of microbial function through sediment-hosted aquifers and enrichment of novel symbionts in the deep terrestrial subsurface.</title>
        <authorList>
            <person name="Probst A.J."/>
            <person name="Ladd B."/>
            <person name="Jarett J.K."/>
            <person name="Geller-Mcgrath D.E."/>
            <person name="Sieber C.M."/>
            <person name="Emerson J.B."/>
            <person name="Anantharaman K."/>
            <person name="Thomas B.C."/>
            <person name="Malmstrom R."/>
            <person name="Stieglmeier M."/>
            <person name="Klingl A."/>
            <person name="Woyke T."/>
            <person name="Ryan C.M."/>
            <person name="Banfield J.F."/>
        </authorList>
    </citation>
    <scope>NUCLEOTIDE SEQUENCE [LARGE SCALE GENOMIC DNA]</scope>
    <source>
        <strain evidence="8">CG10_big_fil_rev_8_21_14_0_10_50_13</strain>
    </source>
</reference>
<dbReference type="GO" id="GO:0003735">
    <property type="term" value="F:structural constituent of ribosome"/>
    <property type="evidence" value="ECO:0007669"/>
    <property type="project" value="UniProtKB-UniRule"/>
</dbReference>
<dbReference type="InterPro" id="IPR000702">
    <property type="entry name" value="Ribosomal_uL6-like"/>
</dbReference>
<dbReference type="PRINTS" id="PR00059">
    <property type="entry name" value="RIBOSOMALL6"/>
</dbReference>
<evidence type="ECO:0000256" key="2">
    <source>
        <dbReference type="ARBA" id="ARBA00023274"/>
    </source>
</evidence>
<organism evidence="8 9">
    <name type="scientific">Candidatus Vogelbacteria bacterium CG10_big_fil_rev_8_21_14_0_10_50_13</name>
    <dbReference type="NCBI Taxonomy" id="1975044"/>
    <lineage>
        <taxon>Bacteria</taxon>
        <taxon>Candidatus Vogeliibacteriota</taxon>
    </lineage>
</organism>
<accession>A0A2H0RGA6</accession>
<dbReference type="Pfam" id="PF00347">
    <property type="entry name" value="Ribosomal_L6"/>
    <property type="match status" value="2"/>
</dbReference>
<dbReference type="PIRSF" id="PIRSF002162">
    <property type="entry name" value="Ribosomal_L6"/>
    <property type="match status" value="1"/>
</dbReference>
<keyword evidence="2 5" id="KW-0687">Ribonucleoprotein</keyword>
<evidence type="ECO:0000313" key="8">
    <source>
        <dbReference type="EMBL" id="PIR45533.1"/>
    </source>
</evidence>
<evidence type="ECO:0000256" key="4">
    <source>
        <dbReference type="NCBIfam" id="TIGR03654"/>
    </source>
</evidence>
<dbReference type="AlphaFoldDB" id="A0A2H0RGA6"/>
<evidence type="ECO:0000256" key="1">
    <source>
        <dbReference type="ARBA" id="ARBA00022980"/>
    </source>
</evidence>
<name>A0A2H0RGA6_9BACT</name>
<keyword evidence="1 5" id="KW-0689">Ribosomal protein</keyword>
<comment type="caution">
    <text evidence="8">The sequence shown here is derived from an EMBL/GenBank/DDBJ whole genome shotgun (WGS) entry which is preliminary data.</text>
</comment>
<keyword evidence="6" id="KW-0694">RNA-binding</keyword>
<dbReference type="InterPro" id="IPR020040">
    <property type="entry name" value="Ribosomal_uL6_a/b-dom"/>
</dbReference>
<dbReference type="GO" id="GO:0022625">
    <property type="term" value="C:cytosolic large ribosomal subunit"/>
    <property type="evidence" value="ECO:0007669"/>
    <property type="project" value="UniProtKB-UniRule"/>
</dbReference>
<dbReference type="SUPFAM" id="SSF56053">
    <property type="entry name" value="Ribosomal protein L6"/>
    <property type="match status" value="2"/>
</dbReference>
<evidence type="ECO:0000259" key="7">
    <source>
        <dbReference type="Pfam" id="PF00347"/>
    </source>
</evidence>
<dbReference type="InterPro" id="IPR036789">
    <property type="entry name" value="Ribosomal_uL6-like_a/b-dom_sf"/>
</dbReference>
<comment type="similarity">
    <text evidence="5">Belongs to the universal ribosomal protein uL6 family.</text>
</comment>
<sequence length="182" mass="19742">MSRVGKQIITIPVGVTAVLNDGRLTVKGPGGTLTRDFKPMIEIKLTANEIKLKPKVGTGLKDTELIPLWGTYASHVKNMVIGATEGFTKLLLIEGVGFKAQVAGDTLNLDLGFSHQIKVKIPPTLSVTVEKNNLTIRGANKEEVGQFAATVRGYKKTEPYKGKGIRYSDEVVLRKQGKKNIA</sequence>